<evidence type="ECO:0000313" key="3">
    <source>
        <dbReference type="Proteomes" id="UP001416858"/>
    </source>
</evidence>
<dbReference type="InterPro" id="IPR006148">
    <property type="entry name" value="Glc/Gal-6P_isomerase"/>
</dbReference>
<gene>
    <name evidence="2" type="primary">nagB_4</name>
    <name evidence="2" type="ORF">Rcae01_04017</name>
</gene>
<comment type="caution">
    <text evidence="2">The sequence shown here is derived from an EMBL/GenBank/DDBJ whole genome shotgun (WGS) entry which is preliminary data.</text>
</comment>
<proteinExistence type="predicted"/>
<dbReference type="Pfam" id="PF01182">
    <property type="entry name" value="Glucosamine_iso"/>
    <property type="match status" value="1"/>
</dbReference>
<keyword evidence="3" id="KW-1185">Reference proteome</keyword>
<dbReference type="Proteomes" id="UP001416858">
    <property type="component" value="Unassembled WGS sequence"/>
</dbReference>
<organism evidence="2 3">
    <name type="scientific">Novipirellula caenicola</name>
    <dbReference type="NCBI Taxonomy" id="1536901"/>
    <lineage>
        <taxon>Bacteria</taxon>
        <taxon>Pseudomonadati</taxon>
        <taxon>Planctomycetota</taxon>
        <taxon>Planctomycetia</taxon>
        <taxon>Pirellulales</taxon>
        <taxon>Pirellulaceae</taxon>
        <taxon>Novipirellula</taxon>
    </lineage>
</organism>
<dbReference type="InterPro" id="IPR037171">
    <property type="entry name" value="NagB/RpiA_transferase-like"/>
</dbReference>
<reference evidence="2 3" key="1">
    <citation type="submission" date="2024-02" db="EMBL/GenBank/DDBJ databases">
        <title>Rhodopirellula caenicola NBRC 110016.</title>
        <authorList>
            <person name="Ichikawa N."/>
            <person name="Katano-Makiyama Y."/>
            <person name="Hidaka K."/>
        </authorList>
    </citation>
    <scope>NUCLEOTIDE SEQUENCE [LARGE SCALE GENOMIC DNA]</scope>
    <source>
        <strain evidence="2 3">NBRC 110016</strain>
    </source>
</reference>
<dbReference type="InterPro" id="IPR052960">
    <property type="entry name" value="GlcN6P_deaminase-like"/>
</dbReference>
<feature type="domain" description="Glucosamine/galactosamine-6-phosphate isomerase" evidence="1">
    <location>
        <begin position="30"/>
        <end position="252"/>
    </location>
</feature>
<dbReference type="InterPro" id="IPR004547">
    <property type="entry name" value="Glucosamine6P_isomerase"/>
</dbReference>
<dbReference type="EMBL" id="BAABRO010000010">
    <property type="protein sequence ID" value="GAA5508550.1"/>
    <property type="molecule type" value="Genomic_DNA"/>
</dbReference>
<sequence length="269" mass="29371">MLTQPTEKDDNLVQWIRNGIAVRVFGSDVDASQSVASEIAALIRQRAAEGESCVLGLATGSTPVRVYRELIRIHREENLSMKHVVTFNLDEYFPMQPDAAQSYVRFMNEQLFDHVDIPRSSIHIPDGTIGRDGVDEYCQQYEDAINVAGGIDLQLLGIGRTGHVGFNEPGSEVDSATRLVELCDITRSDAANDFGGLDNTPELAITMGVGTILRSRRIRLLAFGQHKSAIVARSVQGEITDSVPATYLQGHDDVQFALDSAAASTLDPK</sequence>
<accession>A0ABP9VWA8</accession>
<dbReference type="CDD" id="cd01399">
    <property type="entry name" value="GlcN6P_deaminase"/>
    <property type="match status" value="1"/>
</dbReference>
<dbReference type="SUPFAM" id="SSF100950">
    <property type="entry name" value="NagB/RpiA/CoA transferase-like"/>
    <property type="match status" value="1"/>
</dbReference>
<dbReference type="PANTHER" id="PTHR42892">
    <property type="entry name" value="GLUCOSAMINE-6-PHOSPHATE DEAMINASE-LIKE PROTEIN BT_0258-RELATED"/>
    <property type="match status" value="1"/>
</dbReference>
<evidence type="ECO:0000259" key="1">
    <source>
        <dbReference type="Pfam" id="PF01182"/>
    </source>
</evidence>
<evidence type="ECO:0000313" key="2">
    <source>
        <dbReference type="EMBL" id="GAA5508550.1"/>
    </source>
</evidence>
<dbReference type="PANTHER" id="PTHR42892:SF1">
    <property type="entry name" value="GLUCOSAMINE-6-PHOSPHATE ISOMERASE"/>
    <property type="match status" value="1"/>
</dbReference>
<dbReference type="Gene3D" id="3.40.50.1360">
    <property type="match status" value="1"/>
</dbReference>
<name>A0ABP9VWA8_9BACT</name>
<protein>
    <submittedName>
        <fullName evidence="2">Glucosamine-6-phosphate deaminase 1</fullName>
    </submittedName>
</protein>
<dbReference type="RefSeq" id="WP_345685330.1">
    <property type="nucleotide sequence ID" value="NZ_BAABRO010000010.1"/>
</dbReference>